<dbReference type="SUPFAM" id="SSF52540">
    <property type="entry name" value="P-loop containing nucleoside triphosphate hydrolases"/>
    <property type="match status" value="2"/>
</dbReference>
<dbReference type="GO" id="GO:0006281">
    <property type="term" value="P:DNA repair"/>
    <property type="evidence" value="ECO:0007669"/>
    <property type="project" value="UniProtKB-KW"/>
</dbReference>
<dbReference type="Pfam" id="PF00570">
    <property type="entry name" value="HRDC"/>
    <property type="match status" value="1"/>
</dbReference>
<proteinExistence type="inferred from homology"/>
<evidence type="ECO:0000313" key="5">
    <source>
        <dbReference type="Proteomes" id="UP001165065"/>
    </source>
</evidence>
<dbReference type="PROSITE" id="PS50967">
    <property type="entry name" value="HRDC"/>
    <property type="match status" value="1"/>
</dbReference>
<sequence>MASARAFTASNTLNGQSVLLDGKVRDIFSAPRALSGVTTQQQPHHKYTVRLPSRLTGKLGYTMSIGMPLQLDPRGGKGRSYHCTAAACSVEFGGGEGVEIDTSTSDFELEDTLRMYRRSQNLGSKSYLIFTNKMISDLSALKPTTIKALLRVKGFGSRRIEMHGENVTSIIRDHISAGGGVITEEKEEEDEDIKVEDVPFLKVKDLREHLKVRGQLMKGKKSELQSRLIKCIKAKNAAAAGSNESSDNSESNDSSIAAMSDAAVAATTPTIHPSPPPSPPLNAEQSSIVSSIMSSQSSSLITGPAGSGKTHVLKHLVHLLSTAGVSTHVCAPTGAAALNARGSTIHNLLGLSPYDVDRGAVLCGRKVMSNVGTRSKLRELEVLVVDECSMVSRELLEVLEHCLSRAKGGQEVAGGVKVIMVGDFFQLPPVTSGRGEDDRWCFLSEAWEKMGLNLPENKFFLETVERQKKGEFREFLNKVRIGDIGVEDVERFNDIVAEKGAVPTDGILPTRLFCFNKNVDYINSLELKKLSSPLVTFEASDSWLEEPPTHSSVMAGLLVRSLASKAKQKIQLKVGAQVMLSRNDKLEKKLVNGSRGVVVGFQGDEGVKVKFDNGMRRTIRRVEYQSSNPNGPGVLARKQVPLQLAWATTIHKSQGSTLTRASLSINDAFDYGQAYVALSRVRGIEGLWMEERMKAGRRWCEISPRVLDFYGLGGPAAAGEREGGGGGEERGGEEEEIIWGGGEGELEYVSIDTFGTPIYNRRNTEIYGEVEHFDFEGEDEGYMASTGYGGKGN</sequence>
<dbReference type="Gene3D" id="1.10.150.80">
    <property type="entry name" value="HRDC domain"/>
    <property type="match status" value="1"/>
</dbReference>
<dbReference type="GO" id="GO:0005524">
    <property type="term" value="F:ATP binding"/>
    <property type="evidence" value="ECO:0007669"/>
    <property type="project" value="UniProtKB-KW"/>
</dbReference>
<dbReference type="PROSITE" id="PS50800">
    <property type="entry name" value="SAP"/>
    <property type="match status" value="1"/>
</dbReference>
<feature type="domain" description="SAP" evidence="2">
    <location>
        <begin position="198"/>
        <end position="232"/>
    </location>
</feature>
<accession>A0A9W7LAA1</accession>
<name>A0A9W7LAA1_9STRA</name>
<dbReference type="GO" id="GO:0043139">
    <property type="term" value="F:5'-3' DNA helicase activity"/>
    <property type="evidence" value="ECO:0007669"/>
    <property type="project" value="UniProtKB-EC"/>
</dbReference>
<evidence type="ECO:0000313" key="4">
    <source>
        <dbReference type="EMBL" id="GMI43684.1"/>
    </source>
</evidence>
<dbReference type="GO" id="GO:0006310">
    <property type="term" value="P:DNA recombination"/>
    <property type="evidence" value="ECO:0007669"/>
    <property type="project" value="UniProtKB-KW"/>
</dbReference>
<dbReference type="SUPFAM" id="SSF47819">
    <property type="entry name" value="HRDC-like"/>
    <property type="match status" value="1"/>
</dbReference>
<dbReference type="InterPro" id="IPR049163">
    <property type="entry name" value="Pif1-like_2B_dom"/>
</dbReference>
<dbReference type="InterPro" id="IPR010997">
    <property type="entry name" value="HRDC-like_sf"/>
</dbReference>
<dbReference type="Proteomes" id="UP001165065">
    <property type="component" value="Unassembled WGS sequence"/>
</dbReference>
<dbReference type="GO" id="GO:0016787">
    <property type="term" value="F:hydrolase activity"/>
    <property type="evidence" value="ECO:0007669"/>
    <property type="project" value="UniProtKB-KW"/>
</dbReference>
<evidence type="ECO:0000256" key="1">
    <source>
        <dbReference type="RuleBase" id="RU363044"/>
    </source>
</evidence>
<dbReference type="InterPro" id="IPR027417">
    <property type="entry name" value="P-loop_NTPase"/>
</dbReference>
<keyword evidence="1" id="KW-0347">Helicase</keyword>
<comment type="cofactor">
    <cofactor evidence="1">
        <name>Mg(2+)</name>
        <dbReference type="ChEBI" id="CHEBI:18420"/>
    </cofactor>
</comment>
<comment type="caution">
    <text evidence="4">The sequence shown here is derived from an EMBL/GenBank/DDBJ whole genome shotgun (WGS) entry which is preliminary data.</text>
</comment>
<comment type="similarity">
    <text evidence="1">Belongs to the helicase family.</text>
</comment>
<dbReference type="Gene3D" id="3.40.50.300">
    <property type="entry name" value="P-loop containing nucleotide triphosphate hydrolases"/>
    <property type="match status" value="1"/>
</dbReference>
<reference evidence="5" key="1">
    <citation type="journal article" date="2023" name="Commun. Biol.">
        <title>Genome analysis of Parmales, the sister group of diatoms, reveals the evolutionary specialization of diatoms from phago-mixotrophs to photoautotrophs.</title>
        <authorList>
            <person name="Ban H."/>
            <person name="Sato S."/>
            <person name="Yoshikawa S."/>
            <person name="Yamada K."/>
            <person name="Nakamura Y."/>
            <person name="Ichinomiya M."/>
            <person name="Sato N."/>
            <person name="Blanc-Mathieu R."/>
            <person name="Endo H."/>
            <person name="Kuwata A."/>
            <person name="Ogata H."/>
        </authorList>
    </citation>
    <scope>NUCLEOTIDE SEQUENCE [LARGE SCALE GENOMIC DNA]</scope>
</reference>
<dbReference type="InterPro" id="IPR010285">
    <property type="entry name" value="DNA_helicase_pif1-like_DEAD"/>
</dbReference>
<organism evidence="4 5">
    <name type="scientific">Triparma columacea</name>
    <dbReference type="NCBI Taxonomy" id="722753"/>
    <lineage>
        <taxon>Eukaryota</taxon>
        <taxon>Sar</taxon>
        <taxon>Stramenopiles</taxon>
        <taxon>Ochrophyta</taxon>
        <taxon>Bolidophyceae</taxon>
        <taxon>Parmales</taxon>
        <taxon>Triparmaceae</taxon>
        <taxon>Triparma</taxon>
    </lineage>
</organism>
<dbReference type="EMBL" id="BRYA01000196">
    <property type="protein sequence ID" value="GMI43684.1"/>
    <property type="molecule type" value="Genomic_DNA"/>
</dbReference>
<dbReference type="InterPro" id="IPR044876">
    <property type="entry name" value="HRDC_dom_sf"/>
</dbReference>
<dbReference type="InterPro" id="IPR036361">
    <property type="entry name" value="SAP_dom_sf"/>
</dbReference>
<dbReference type="GO" id="GO:0000723">
    <property type="term" value="P:telomere maintenance"/>
    <property type="evidence" value="ECO:0007669"/>
    <property type="project" value="InterPro"/>
</dbReference>
<dbReference type="Pfam" id="PF05970">
    <property type="entry name" value="PIF1"/>
    <property type="match status" value="1"/>
</dbReference>
<dbReference type="InterPro" id="IPR051055">
    <property type="entry name" value="PIF1_helicase"/>
</dbReference>
<dbReference type="EC" id="5.6.2.3" evidence="1"/>
<dbReference type="AlphaFoldDB" id="A0A9W7LAA1"/>
<comment type="catalytic activity">
    <reaction evidence="1">
        <text>ATP + H2O = ADP + phosphate + H(+)</text>
        <dbReference type="Rhea" id="RHEA:13065"/>
        <dbReference type="ChEBI" id="CHEBI:15377"/>
        <dbReference type="ChEBI" id="CHEBI:15378"/>
        <dbReference type="ChEBI" id="CHEBI:30616"/>
        <dbReference type="ChEBI" id="CHEBI:43474"/>
        <dbReference type="ChEBI" id="CHEBI:456216"/>
        <dbReference type="EC" id="5.6.2.3"/>
    </reaction>
</comment>
<keyword evidence="1" id="KW-0227">DNA damage</keyword>
<keyword evidence="1" id="KW-0378">Hydrolase</keyword>
<dbReference type="SMART" id="SM00513">
    <property type="entry name" value="SAP"/>
    <property type="match status" value="1"/>
</dbReference>
<dbReference type="InterPro" id="IPR003034">
    <property type="entry name" value="SAP_dom"/>
</dbReference>
<keyword evidence="1" id="KW-0233">DNA recombination</keyword>
<evidence type="ECO:0000259" key="2">
    <source>
        <dbReference type="PROSITE" id="PS50800"/>
    </source>
</evidence>
<dbReference type="InterPro" id="IPR002121">
    <property type="entry name" value="HRDC_dom"/>
</dbReference>
<keyword evidence="5" id="KW-1185">Reference proteome</keyword>
<gene>
    <name evidence="4" type="ORF">TrCOL_g6403</name>
</gene>
<evidence type="ECO:0000259" key="3">
    <source>
        <dbReference type="PROSITE" id="PS50967"/>
    </source>
</evidence>
<dbReference type="OrthoDB" id="204514at2759"/>
<dbReference type="CDD" id="cd18809">
    <property type="entry name" value="SF1_C_RecD"/>
    <property type="match status" value="1"/>
</dbReference>
<protein>
    <recommendedName>
        <fullName evidence="1">ATP-dependent DNA helicase</fullName>
        <ecNumber evidence="1">5.6.2.3</ecNumber>
    </recommendedName>
</protein>
<dbReference type="PANTHER" id="PTHR47642">
    <property type="entry name" value="ATP-DEPENDENT DNA HELICASE"/>
    <property type="match status" value="1"/>
</dbReference>
<dbReference type="Gene3D" id="1.10.720.30">
    <property type="entry name" value="SAP domain"/>
    <property type="match status" value="1"/>
</dbReference>
<keyword evidence="1" id="KW-0547">Nucleotide-binding</keyword>
<keyword evidence="1" id="KW-0067">ATP-binding</keyword>
<dbReference type="Pfam" id="PF21530">
    <property type="entry name" value="Pif1_2B_dom"/>
    <property type="match status" value="1"/>
</dbReference>
<keyword evidence="1" id="KW-0234">DNA repair</keyword>
<dbReference type="PANTHER" id="PTHR47642:SF7">
    <property type="entry name" value="ATP-DEPENDENT DNA HELICASE PIF1"/>
    <property type="match status" value="1"/>
</dbReference>
<dbReference type="GO" id="GO:0003676">
    <property type="term" value="F:nucleic acid binding"/>
    <property type="evidence" value="ECO:0007669"/>
    <property type="project" value="InterPro"/>
</dbReference>
<feature type="domain" description="HRDC" evidence="3">
    <location>
        <begin position="99"/>
        <end position="181"/>
    </location>
</feature>